<name>A0A9W9LJ51_9EURO</name>
<evidence type="ECO:0000313" key="10">
    <source>
        <dbReference type="Proteomes" id="UP001149163"/>
    </source>
</evidence>
<comment type="cofactor">
    <cofactor evidence="1 8">
        <name>heme</name>
        <dbReference type="ChEBI" id="CHEBI:30413"/>
    </cofactor>
</comment>
<dbReference type="PRINTS" id="PR00463">
    <property type="entry name" value="EP450I"/>
</dbReference>
<dbReference type="GO" id="GO:0020037">
    <property type="term" value="F:heme binding"/>
    <property type="evidence" value="ECO:0007669"/>
    <property type="project" value="InterPro"/>
</dbReference>
<dbReference type="InterPro" id="IPR036396">
    <property type="entry name" value="Cyt_P450_sf"/>
</dbReference>
<dbReference type="PANTHER" id="PTHR24305:SF157">
    <property type="entry name" value="N-ACETYLTRYPTOPHAN 6-HYDROXYLASE IVOC-RELATED"/>
    <property type="match status" value="1"/>
</dbReference>
<dbReference type="InterPro" id="IPR050121">
    <property type="entry name" value="Cytochrome_P450_monoxygenase"/>
</dbReference>
<keyword evidence="10" id="KW-1185">Reference proteome</keyword>
<evidence type="ECO:0000256" key="8">
    <source>
        <dbReference type="PIRSR" id="PIRSR602401-1"/>
    </source>
</evidence>
<evidence type="ECO:0000313" key="9">
    <source>
        <dbReference type="EMBL" id="KAJ5159394.1"/>
    </source>
</evidence>
<dbReference type="InterPro" id="IPR001128">
    <property type="entry name" value="Cyt_P450"/>
</dbReference>
<keyword evidence="6 8" id="KW-0408">Iron</keyword>
<evidence type="ECO:0000256" key="1">
    <source>
        <dbReference type="ARBA" id="ARBA00001971"/>
    </source>
</evidence>
<dbReference type="OrthoDB" id="3945418at2759"/>
<evidence type="ECO:0000256" key="6">
    <source>
        <dbReference type="ARBA" id="ARBA00023004"/>
    </source>
</evidence>
<dbReference type="Pfam" id="PF00067">
    <property type="entry name" value="p450"/>
    <property type="match status" value="1"/>
</dbReference>
<evidence type="ECO:0000256" key="5">
    <source>
        <dbReference type="ARBA" id="ARBA00023002"/>
    </source>
</evidence>
<protein>
    <recommendedName>
        <fullName evidence="11">Cytochrome P450</fullName>
    </recommendedName>
</protein>
<dbReference type="GO" id="GO:0043386">
    <property type="term" value="P:mycotoxin biosynthetic process"/>
    <property type="evidence" value="ECO:0007669"/>
    <property type="project" value="UniProtKB-ARBA"/>
</dbReference>
<dbReference type="GO" id="GO:0016705">
    <property type="term" value="F:oxidoreductase activity, acting on paired donors, with incorporation or reduction of molecular oxygen"/>
    <property type="evidence" value="ECO:0007669"/>
    <property type="project" value="InterPro"/>
</dbReference>
<accession>A0A9W9LJ51</accession>
<comment type="caution">
    <text evidence="9">The sequence shown here is derived from an EMBL/GenBank/DDBJ whole genome shotgun (WGS) entry which is preliminary data.</text>
</comment>
<evidence type="ECO:0000256" key="4">
    <source>
        <dbReference type="ARBA" id="ARBA00022723"/>
    </source>
</evidence>
<dbReference type="GO" id="GO:0005506">
    <property type="term" value="F:iron ion binding"/>
    <property type="evidence" value="ECO:0007669"/>
    <property type="project" value="InterPro"/>
</dbReference>
<dbReference type="EMBL" id="JAPQKN010000004">
    <property type="protein sequence ID" value="KAJ5159394.1"/>
    <property type="molecule type" value="Genomic_DNA"/>
</dbReference>
<evidence type="ECO:0000256" key="7">
    <source>
        <dbReference type="ARBA" id="ARBA00023033"/>
    </source>
</evidence>
<gene>
    <name evidence="9" type="ORF">N7482_006398</name>
</gene>
<dbReference type="RefSeq" id="XP_056540952.1">
    <property type="nucleotide sequence ID" value="XM_056688523.1"/>
</dbReference>
<evidence type="ECO:0000256" key="3">
    <source>
        <dbReference type="ARBA" id="ARBA00022617"/>
    </source>
</evidence>
<keyword evidence="5" id="KW-0560">Oxidoreductase</keyword>
<keyword evidence="3 8" id="KW-0349">Heme</keyword>
<reference evidence="9" key="2">
    <citation type="journal article" date="2023" name="IMA Fungus">
        <title>Comparative genomic study of the Penicillium genus elucidates a diverse pangenome and 15 lateral gene transfer events.</title>
        <authorList>
            <person name="Petersen C."/>
            <person name="Sorensen T."/>
            <person name="Nielsen M.R."/>
            <person name="Sondergaard T.E."/>
            <person name="Sorensen J.L."/>
            <person name="Fitzpatrick D.A."/>
            <person name="Frisvad J.C."/>
            <person name="Nielsen K.L."/>
        </authorList>
    </citation>
    <scope>NUCLEOTIDE SEQUENCE</scope>
    <source>
        <strain evidence="9">IBT 26290</strain>
    </source>
</reference>
<keyword evidence="7" id="KW-0503">Monooxygenase</keyword>
<dbReference type="CDD" id="cd11062">
    <property type="entry name" value="CYP58-like"/>
    <property type="match status" value="1"/>
</dbReference>
<dbReference type="SUPFAM" id="SSF48264">
    <property type="entry name" value="Cytochrome P450"/>
    <property type="match status" value="1"/>
</dbReference>
<dbReference type="InterPro" id="IPR002401">
    <property type="entry name" value="Cyt_P450_E_grp-I"/>
</dbReference>
<organism evidence="9 10">
    <name type="scientific">Penicillium canariense</name>
    <dbReference type="NCBI Taxonomy" id="189055"/>
    <lineage>
        <taxon>Eukaryota</taxon>
        <taxon>Fungi</taxon>
        <taxon>Dikarya</taxon>
        <taxon>Ascomycota</taxon>
        <taxon>Pezizomycotina</taxon>
        <taxon>Eurotiomycetes</taxon>
        <taxon>Eurotiomycetidae</taxon>
        <taxon>Eurotiales</taxon>
        <taxon>Aspergillaceae</taxon>
        <taxon>Penicillium</taxon>
    </lineage>
</organism>
<comment type="similarity">
    <text evidence="2">Belongs to the cytochrome P450 family.</text>
</comment>
<dbReference type="PANTHER" id="PTHR24305">
    <property type="entry name" value="CYTOCHROME P450"/>
    <property type="match status" value="1"/>
</dbReference>
<dbReference type="GO" id="GO:0004497">
    <property type="term" value="F:monooxygenase activity"/>
    <property type="evidence" value="ECO:0007669"/>
    <property type="project" value="UniProtKB-KW"/>
</dbReference>
<dbReference type="Proteomes" id="UP001149163">
    <property type="component" value="Unassembled WGS sequence"/>
</dbReference>
<keyword evidence="4 8" id="KW-0479">Metal-binding</keyword>
<reference evidence="9" key="1">
    <citation type="submission" date="2022-11" db="EMBL/GenBank/DDBJ databases">
        <authorList>
            <person name="Petersen C."/>
        </authorList>
    </citation>
    <scope>NUCLEOTIDE SEQUENCE</scope>
    <source>
        <strain evidence="9">IBT 26290</strain>
    </source>
</reference>
<dbReference type="GeneID" id="81427699"/>
<evidence type="ECO:0008006" key="11">
    <source>
        <dbReference type="Google" id="ProtNLM"/>
    </source>
</evidence>
<proteinExistence type="inferred from homology"/>
<evidence type="ECO:0000256" key="2">
    <source>
        <dbReference type="ARBA" id="ARBA00010617"/>
    </source>
</evidence>
<dbReference type="Gene3D" id="1.10.630.10">
    <property type="entry name" value="Cytochrome P450"/>
    <property type="match status" value="1"/>
</dbReference>
<dbReference type="AlphaFoldDB" id="A0A9W9LJ51"/>
<feature type="binding site" description="axial binding residue" evidence="8">
    <location>
        <position position="431"/>
    </location>
    <ligand>
        <name>heme</name>
        <dbReference type="ChEBI" id="CHEBI:30413"/>
    </ligand>
    <ligandPart>
        <name>Fe</name>
        <dbReference type="ChEBI" id="CHEBI:18248"/>
    </ligandPart>
</feature>
<sequence>MLILIFVFIGYLGCRTLYRLYWHPLRRFPGPKLAATSRMYEFYHNVVHNGRYLWKIEELHKQYGSILRVGPNELHISDPTYFSEIYAGNSRKRGKDKYWLRMLITLSDSIAATGEHDLHLKRRNHLLRHFSKKSVMEIEPRIKPSIEKTMKILEQKGNSGEIFAIDSLLIAMGTDVISEYIFGNPLGFLDNPGLNNTLRDVLHSMSHYGPLMTFIPFGDKLRYIVPTSLLARLSSHIRVILENERLIRDICARGMQSLSASKKSTLFSSLNDPKIPLSERSLDRVTAESILFLLGGLKPRVTMFHLLSDQTVFLKLRDEVKQVLVHPTDYPSWTALEALPYLRAVIQEGLRLALVVVNRLALVATEETLVYKDWEIPPGTAVGQSMWFVHMNEEIYPEPRKFKPERWLSAEKQGRPLEKYFVPFLQGARDCMGKNLAYAELYVTVALLVRRFDMELYETGLPDVMPYRDGVITHQADGSQGVRVRVTKMLTE</sequence>